<feature type="compositionally biased region" description="Low complexity" evidence="1">
    <location>
        <begin position="10"/>
        <end position="27"/>
    </location>
</feature>
<dbReference type="OrthoDB" id="10394415at2759"/>
<dbReference type="GO" id="GO:0003676">
    <property type="term" value="F:nucleic acid binding"/>
    <property type="evidence" value="ECO:0007669"/>
    <property type="project" value="InterPro"/>
</dbReference>
<dbReference type="InterPro" id="IPR012337">
    <property type="entry name" value="RNaseH-like_sf"/>
</dbReference>
<sequence>MARVVPITTGSRAGSRLGGSESSGSRPGRLRSDGSRPAPEVPGEEIVRDRRISRLRQAQDEESWISGLKTYLAGRIQRLTQDEVKSYSKISMDYDVDLNDLPYYCPPTKHIDGDRDLLMKLVVPETLQQDVLHHDHVSLEGTTKGSATGKGRPTIQGGSPGNIQATYPFQVTAMDHIPSLPKSFKGNTELLIWVDLFSGYVIAKASGSTTAPAIAESYEECVFMHFGASEVIRHDRKPGFMTDFFRSFNRILGQRQRAIMAYRPCCQEDASTSCGIPVGYRYDLHSVAPQSFL</sequence>
<dbReference type="EMBL" id="BSXT01009140">
    <property type="protein sequence ID" value="GMF70122.1"/>
    <property type="molecule type" value="Genomic_DNA"/>
</dbReference>
<dbReference type="PANTHER" id="PTHR37984">
    <property type="entry name" value="PROTEIN CBG26694"/>
    <property type="match status" value="1"/>
</dbReference>
<dbReference type="PANTHER" id="PTHR37984:SF5">
    <property type="entry name" value="PROTEIN NYNRIN-LIKE"/>
    <property type="match status" value="1"/>
</dbReference>
<dbReference type="SUPFAM" id="SSF53098">
    <property type="entry name" value="Ribonuclease H-like"/>
    <property type="match status" value="1"/>
</dbReference>
<gene>
    <name evidence="3" type="ORF">Pfra01_002852400</name>
</gene>
<dbReference type="PROSITE" id="PS50994">
    <property type="entry name" value="INTEGRASE"/>
    <property type="match status" value="1"/>
</dbReference>
<dbReference type="GO" id="GO:0015074">
    <property type="term" value="P:DNA integration"/>
    <property type="evidence" value="ECO:0007669"/>
    <property type="project" value="InterPro"/>
</dbReference>
<evidence type="ECO:0000259" key="2">
    <source>
        <dbReference type="PROSITE" id="PS50994"/>
    </source>
</evidence>
<reference evidence="3" key="1">
    <citation type="submission" date="2023-04" db="EMBL/GenBank/DDBJ databases">
        <title>Phytophthora fragariaefolia NBRC 109709.</title>
        <authorList>
            <person name="Ichikawa N."/>
            <person name="Sato H."/>
            <person name="Tonouchi N."/>
        </authorList>
    </citation>
    <scope>NUCLEOTIDE SEQUENCE</scope>
    <source>
        <strain evidence="3">NBRC 109709</strain>
    </source>
</reference>
<name>A0A9W6YLS4_9STRA</name>
<evidence type="ECO:0000256" key="1">
    <source>
        <dbReference type="SAM" id="MobiDB-lite"/>
    </source>
</evidence>
<dbReference type="Proteomes" id="UP001165121">
    <property type="component" value="Unassembled WGS sequence"/>
</dbReference>
<feature type="region of interest" description="Disordered" evidence="1">
    <location>
        <begin position="1"/>
        <end position="43"/>
    </location>
</feature>
<dbReference type="InterPro" id="IPR050951">
    <property type="entry name" value="Retrovirus_Pol_polyprotein"/>
</dbReference>
<evidence type="ECO:0000313" key="4">
    <source>
        <dbReference type="Proteomes" id="UP001165121"/>
    </source>
</evidence>
<organism evidence="3 4">
    <name type="scientific">Phytophthora fragariaefolia</name>
    <dbReference type="NCBI Taxonomy" id="1490495"/>
    <lineage>
        <taxon>Eukaryota</taxon>
        <taxon>Sar</taxon>
        <taxon>Stramenopiles</taxon>
        <taxon>Oomycota</taxon>
        <taxon>Peronosporomycetes</taxon>
        <taxon>Peronosporales</taxon>
        <taxon>Peronosporaceae</taxon>
        <taxon>Phytophthora</taxon>
    </lineage>
</organism>
<dbReference type="InterPro" id="IPR001584">
    <property type="entry name" value="Integrase_cat-core"/>
</dbReference>
<comment type="caution">
    <text evidence="3">The sequence shown here is derived from an EMBL/GenBank/DDBJ whole genome shotgun (WGS) entry which is preliminary data.</text>
</comment>
<dbReference type="Gene3D" id="3.30.420.10">
    <property type="entry name" value="Ribonuclease H-like superfamily/Ribonuclease H"/>
    <property type="match status" value="1"/>
</dbReference>
<evidence type="ECO:0000313" key="3">
    <source>
        <dbReference type="EMBL" id="GMF70122.1"/>
    </source>
</evidence>
<dbReference type="AlphaFoldDB" id="A0A9W6YLS4"/>
<feature type="region of interest" description="Disordered" evidence="1">
    <location>
        <begin position="139"/>
        <end position="160"/>
    </location>
</feature>
<accession>A0A9W6YLS4</accession>
<keyword evidence="4" id="KW-1185">Reference proteome</keyword>
<feature type="domain" description="Integrase catalytic" evidence="2">
    <location>
        <begin position="164"/>
        <end position="264"/>
    </location>
</feature>
<dbReference type="InterPro" id="IPR036397">
    <property type="entry name" value="RNaseH_sf"/>
</dbReference>
<protein>
    <submittedName>
        <fullName evidence="3">Unnamed protein product</fullName>
    </submittedName>
</protein>
<proteinExistence type="predicted"/>